<name>X8C092_MYCXE</name>
<organism evidence="1">
    <name type="scientific">Mycobacterium xenopi 4042</name>
    <dbReference type="NCBI Taxonomy" id="1299334"/>
    <lineage>
        <taxon>Bacteria</taxon>
        <taxon>Bacillati</taxon>
        <taxon>Actinomycetota</taxon>
        <taxon>Actinomycetes</taxon>
        <taxon>Mycobacteriales</taxon>
        <taxon>Mycobacteriaceae</taxon>
        <taxon>Mycobacterium</taxon>
    </lineage>
</organism>
<dbReference type="GO" id="GO:0004151">
    <property type="term" value="F:dihydroorotase activity"/>
    <property type="evidence" value="ECO:0007669"/>
    <property type="project" value="UniProtKB-EC"/>
</dbReference>
<reference evidence="1" key="1">
    <citation type="submission" date="2014-01" db="EMBL/GenBank/DDBJ databases">
        <authorList>
            <person name="Brown-Elliot B."/>
            <person name="Wallace R."/>
            <person name="Lenaerts A."/>
            <person name="Ordway D."/>
            <person name="DeGroote M.A."/>
            <person name="Parker T."/>
            <person name="Sizemore C."/>
            <person name="Tallon L.J."/>
            <person name="Sadzewicz L.K."/>
            <person name="Sengamalay N."/>
            <person name="Fraser C.M."/>
            <person name="Hine E."/>
            <person name="Shefchek K.A."/>
            <person name="Das S.P."/>
            <person name="Tettelin H."/>
        </authorList>
    </citation>
    <scope>NUCLEOTIDE SEQUENCE [LARGE SCALE GENOMIC DNA]</scope>
    <source>
        <strain evidence="1">4042</strain>
    </source>
</reference>
<evidence type="ECO:0000313" key="1">
    <source>
        <dbReference type="EMBL" id="EUA49792.1"/>
    </source>
</evidence>
<proteinExistence type="predicted"/>
<dbReference type="EMBL" id="JAOB01000035">
    <property type="protein sequence ID" value="EUA49792.1"/>
    <property type="molecule type" value="Genomic_DNA"/>
</dbReference>
<dbReference type="InterPro" id="IPR032466">
    <property type="entry name" value="Metal_Hydrolase"/>
</dbReference>
<protein>
    <submittedName>
        <fullName evidence="1">Dihydroorotase domain protein</fullName>
        <ecNumber evidence="1">3.5.2.3</ecNumber>
    </submittedName>
</protein>
<dbReference type="EC" id="3.5.2.3" evidence="1"/>
<dbReference type="Gene3D" id="3.20.20.140">
    <property type="entry name" value="Metal-dependent hydrolases"/>
    <property type="match status" value="1"/>
</dbReference>
<dbReference type="AlphaFoldDB" id="X8C092"/>
<dbReference type="PATRIC" id="fig|1299334.3.peg.3772"/>
<keyword evidence="1" id="KW-0378">Hydrolase</keyword>
<sequence>MTRCWPATRRRVHICHASTAGTVEILNWAKAQGISITAEVTRIT</sequence>
<comment type="caution">
    <text evidence="1">The sequence shown here is derived from an EMBL/GenBank/DDBJ whole genome shotgun (WGS) entry which is preliminary data.</text>
</comment>
<gene>
    <name evidence="1" type="ORF">I553_3757</name>
</gene>
<dbReference type="SUPFAM" id="SSF51556">
    <property type="entry name" value="Metallo-dependent hydrolases"/>
    <property type="match status" value="1"/>
</dbReference>
<accession>X8C092</accession>